<comment type="caution">
    <text evidence="9">The sequence shown here is derived from an EMBL/GenBank/DDBJ whole genome shotgun (WGS) entry which is preliminary data.</text>
</comment>
<feature type="transmembrane region" description="Helical" evidence="8">
    <location>
        <begin position="39"/>
        <end position="59"/>
    </location>
</feature>
<dbReference type="Proteomes" id="UP000076577">
    <property type="component" value="Unassembled WGS sequence"/>
</dbReference>
<evidence type="ECO:0000256" key="8">
    <source>
        <dbReference type="SAM" id="Phobius"/>
    </source>
</evidence>
<accession>A0A166AG90</accession>
<keyword evidence="2" id="KW-1003">Cell membrane</keyword>
<dbReference type="Pfam" id="PF09594">
    <property type="entry name" value="GT87"/>
    <property type="match status" value="1"/>
</dbReference>
<evidence type="ECO:0000256" key="3">
    <source>
        <dbReference type="ARBA" id="ARBA00022679"/>
    </source>
</evidence>
<feature type="transmembrane region" description="Helical" evidence="8">
    <location>
        <begin position="176"/>
        <end position="195"/>
    </location>
</feature>
<evidence type="ECO:0000313" key="9">
    <source>
        <dbReference type="EMBL" id="KZL21030.1"/>
    </source>
</evidence>
<dbReference type="STRING" id="989403.SAMN05421798_101379"/>
<dbReference type="InterPro" id="IPR018584">
    <property type="entry name" value="GT87"/>
</dbReference>
<keyword evidence="6 8" id="KW-0472">Membrane</keyword>
<sequence>MVSKIDDRVTPQHSKLLSHSKIFWHRNVRNGEWFTWDKIRFSSLYAAVLLVFILTYLLLIPNAFTSPNGTFLIDYFSFWLAGQQAISGTPELVYNLAEFAALQNQVSESDTVFAFFYPPTFQLIQIPYALLPMKLAFLAFIGTTTLLLWCALRLIVGNWVWAAALTVIPASLNNAMHGQNAALTTALYALFLIGLERKKPVIAGIVLGILTIKPQLGMLIPFALIAGANWHCFTSATITTAVVAGLSLALLGESAWISFLQQIPVTSEVMHSNGVSWGKMISIYSSLRQLNIGHANSFSLQIISALAVLICVWITWRYCEKMSIRAAVLVAGGLLATPFALNYDLTLLIVPCAFLIRDGLKHGFLPYEKAALASFIVLSSSTASIALQFGTPIAPLLPLSILLLGMRRFIQSPDPVTLRNS</sequence>
<dbReference type="EMBL" id="LMCB01000005">
    <property type="protein sequence ID" value="KZL21030.1"/>
    <property type="molecule type" value="Genomic_DNA"/>
</dbReference>
<comment type="subcellular location">
    <subcellularLocation>
        <location evidence="1">Cell membrane</location>
        <topology evidence="1">Multi-pass membrane protein</topology>
    </subcellularLocation>
</comment>
<dbReference type="GO" id="GO:0016758">
    <property type="term" value="F:hexosyltransferase activity"/>
    <property type="evidence" value="ECO:0007669"/>
    <property type="project" value="InterPro"/>
</dbReference>
<dbReference type="AlphaFoldDB" id="A0A166AG90"/>
<evidence type="ECO:0008006" key="11">
    <source>
        <dbReference type="Google" id="ProtNLM"/>
    </source>
</evidence>
<reference evidence="9 10" key="1">
    <citation type="journal article" date="2016" name="Front. Microbiol.">
        <title>Comparative Genomic Analysis Reveals a Diverse Repertoire of Genes Involved in Prokaryote-Eukaryote Interactions within the Pseudovibrio Genus.</title>
        <authorList>
            <person name="Romano S."/>
            <person name="Fernandez-Guerra A."/>
            <person name="Reen F.J."/>
            <person name="Glockner F.O."/>
            <person name="Crowley S.P."/>
            <person name="O'Sullivan O."/>
            <person name="Cotter P.D."/>
            <person name="Adams C."/>
            <person name="Dobson A.D."/>
            <person name="O'Gara F."/>
        </authorList>
    </citation>
    <scope>NUCLEOTIDE SEQUENCE [LARGE SCALE GENOMIC DNA]</scope>
    <source>
        <strain evidence="9 10">Ad2</strain>
    </source>
</reference>
<comment type="similarity">
    <text evidence="7">Belongs to the glycosyltransferase 87 family.</text>
</comment>
<dbReference type="RefSeq" id="WP_068003239.1">
    <property type="nucleotide sequence ID" value="NZ_FOFM01000001.1"/>
</dbReference>
<dbReference type="OrthoDB" id="7679563at2"/>
<organism evidence="9 10">
    <name type="scientific">Pseudovibrio axinellae</name>
    <dbReference type="NCBI Taxonomy" id="989403"/>
    <lineage>
        <taxon>Bacteria</taxon>
        <taxon>Pseudomonadati</taxon>
        <taxon>Pseudomonadota</taxon>
        <taxon>Alphaproteobacteria</taxon>
        <taxon>Hyphomicrobiales</taxon>
        <taxon>Stappiaceae</taxon>
        <taxon>Pseudovibrio</taxon>
    </lineage>
</organism>
<keyword evidence="3" id="KW-0808">Transferase</keyword>
<proteinExistence type="inferred from homology"/>
<keyword evidence="10" id="KW-1185">Reference proteome</keyword>
<feature type="transmembrane region" description="Helical" evidence="8">
    <location>
        <begin position="393"/>
        <end position="410"/>
    </location>
</feature>
<evidence type="ECO:0000313" key="10">
    <source>
        <dbReference type="Proteomes" id="UP000076577"/>
    </source>
</evidence>
<keyword evidence="4 8" id="KW-0812">Transmembrane</keyword>
<dbReference type="GO" id="GO:0005886">
    <property type="term" value="C:plasma membrane"/>
    <property type="evidence" value="ECO:0007669"/>
    <property type="project" value="UniProtKB-SubCell"/>
</dbReference>
<keyword evidence="5 8" id="KW-1133">Transmembrane helix</keyword>
<evidence type="ECO:0000256" key="1">
    <source>
        <dbReference type="ARBA" id="ARBA00004651"/>
    </source>
</evidence>
<feature type="transmembrane region" description="Helical" evidence="8">
    <location>
        <begin position="202"/>
        <end position="227"/>
    </location>
</feature>
<feature type="transmembrane region" description="Helical" evidence="8">
    <location>
        <begin position="298"/>
        <end position="316"/>
    </location>
</feature>
<feature type="transmembrane region" description="Helical" evidence="8">
    <location>
        <begin position="328"/>
        <end position="355"/>
    </location>
</feature>
<protein>
    <recommendedName>
        <fullName evidence="11">Polyprenol-phosphate-mannose-dependent alpha-(1-2)-phosphatidylinositol mannoside mannosyltransferase</fullName>
    </recommendedName>
</protein>
<dbReference type="PATRIC" id="fig|989403.3.peg.1101"/>
<name>A0A166AG90_9HYPH</name>
<evidence type="ECO:0000256" key="4">
    <source>
        <dbReference type="ARBA" id="ARBA00022692"/>
    </source>
</evidence>
<evidence type="ECO:0000256" key="2">
    <source>
        <dbReference type="ARBA" id="ARBA00022475"/>
    </source>
</evidence>
<gene>
    <name evidence="9" type="ORF">PsAD2_01022</name>
</gene>
<evidence type="ECO:0000256" key="6">
    <source>
        <dbReference type="ARBA" id="ARBA00023136"/>
    </source>
</evidence>
<evidence type="ECO:0000256" key="7">
    <source>
        <dbReference type="ARBA" id="ARBA00024033"/>
    </source>
</evidence>
<evidence type="ECO:0000256" key="5">
    <source>
        <dbReference type="ARBA" id="ARBA00022989"/>
    </source>
</evidence>